<name>A0A0N8KR38_9EURY</name>
<organism evidence="1 2">
    <name type="scientific">Candidatus Methanoperedens nitratireducens</name>
    <dbReference type="NCBI Taxonomy" id="1392998"/>
    <lineage>
        <taxon>Archaea</taxon>
        <taxon>Methanobacteriati</taxon>
        <taxon>Methanobacteriota</taxon>
        <taxon>Stenosarchaea group</taxon>
        <taxon>Methanomicrobia</taxon>
        <taxon>Methanosarcinales</taxon>
        <taxon>ANME-2 cluster</taxon>
        <taxon>Candidatus Methanoperedentaceae</taxon>
        <taxon>Candidatus Methanoperedens</taxon>
    </lineage>
</organism>
<sequence length="79" mass="9283">MDENTINRTKAAINALIDIEQLWIENTPNYNLSTQELLVLKKRLERASENVSKIYEDNRVKLQAAEDEIKKMHEGKKRK</sequence>
<evidence type="ECO:0000313" key="2">
    <source>
        <dbReference type="Proteomes" id="UP000050360"/>
    </source>
</evidence>
<comment type="caution">
    <text evidence="1">The sequence shown here is derived from an EMBL/GenBank/DDBJ whole genome shotgun (WGS) entry which is preliminary data.</text>
</comment>
<dbReference type="EMBL" id="LKCM01000123">
    <property type="protein sequence ID" value="KPQ43858.1"/>
    <property type="molecule type" value="Genomic_DNA"/>
</dbReference>
<protein>
    <submittedName>
        <fullName evidence="1">Uncharacterized protein</fullName>
    </submittedName>
</protein>
<dbReference type="AlphaFoldDB" id="A0A0N8KR38"/>
<evidence type="ECO:0000313" key="1">
    <source>
        <dbReference type="EMBL" id="KPQ43858.1"/>
    </source>
</evidence>
<reference evidence="1 2" key="1">
    <citation type="submission" date="2015-09" db="EMBL/GenBank/DDBJ databases">
        <title>A metagenomics-based metabolic model of nitrate-dependent anaerobic oxidation of methane by Methanoperedens-like archaea.</title>
        <authorList>
            <person name="Arshad A."/>
            <person name="Speth D.R."/>
            <person name="De Graaf R.M."/>
            <person name="Op Den Camp H.J."/>
            <person name="Jetten M.S."/>
            <person name="Welte C.U."/>
        </authorList>
    </citation>
    <scope>NUCLEOTIDE SEQUENCE [LARGE SCALE GENOMIC DNA]</scope>
</reference>
<gene>
    <name evidence="1" type="ORF">MPEBLZ_01575</name>
</gene>
<accession>A0A0N8KR38</accession>
<dbReference type="Proteomes" id="UP000050360">
    <property type="component" value="Unassembled WGS sequence"/>
</dbReference>
<proteinExistence type="predicted"/>